<comment type="caution">
    <text evidence="1">The sequence shown here is derived from an EMBL/GenBank/DDBJ whole genome shotgun (WGS) entry which is preliminary data.</text>
</comment>
<sequence length="72" mass="8044">MQVKLTSLAVFLEEERGQPLQAQEGGAGWSGNVVWVDELLAERAVVGERTSCAHQYFEFKPLASRIQALFYS</sequence>
<organism evidence="1 2">
    <name type="scientific">Oceanidesulfovibrio marinus</name>
    <dbReference type="NCBI Taxonomy" id="370038"/>
    <lineage>
        <taxon>Bacteria</taxon>
        <taxon>Pseudomonadati</taxon>
        <taxon>Thermodesulfobacteriota</taxon>
        <taxon>Desulfovibrionia</taxon>
        <taxon>Desulfovibrionales</taxon>
        <taxon>Desulfovibrionaceae</taxon>
        <taxon>Oceanidesulfovibrio</taxon>
    </lineage>
</organism>
<dbReference type="EMBL" id="QMIF01000019">
    <property type="protein sequence ID" value="TVM30812.1"/>
    <property type="molecule type" value="Genomic_DNA"/>
</dbReference>
<name>A0A6P1ZAN4_9BACT</name>
<protein>
    <submittedName>
        <fullName evidence="1">Uncharacterized protein</fullName>
    </submittedName>
</protein>
<dbReference type="AlphaFoldDB" id="A0A6P1ZAN4"/>
<proteinExistence type="predicted"/>
<gene>
    <name evidence="1" type="ORF">DQK91_19745</name>
</gene>
<accession>A0A6P1ZAN4</accession>
<reference evidence="1 2" key="1">
    <citation type="submission" date="2018-06" db="EMBL/GenBank/DDBJ databases">
        <title>Complete genome of Desulfovibrio marinus P48SEP.</title>
        <authorList>
            <person name="Crispim J.S."/>
            <person name="Vidigal P.M.P."/>
            <person name="Silva L.C.F."/>
            <person name="Araujo L.C."/>
            <person name="Laguardia C.N."/>
            <person name="Dias R.S."/>
            <person name="Sousa M.P."/>
            <person name="Paula S.O."/>
            <person name="Silva C."/>
        </authorList>
    </citation>
    <scope>NUCLEOTIDE SEQUENCE [LARGE SCALE GENOMIC DNA]</scope>
    <source>
        <strain evidence="1 2">P48SEP</strain>
    </source>
</reference>
<evidence type="ECO:0000313" key="1">
    <source>
        <dbReference type="EMBL" id="TVM30812.1"/>
    </source>
</evidence>
<evidence type="ECO:0000313" key="2">
    <source>
        <dbReference type="Proteomes" id="UP000434052"/>
    </source>
</evidence>
<dbReference type="Proteomes" id="UP000434052">
    <property type="component" value="Unassembled WGS sequence"/>
</dbReference>